<organism evidence="2 3">
    <name type="scientific">Piloderma croceum (strain F 1598)</name>
    <dbReference type="NCBI Taxonomy" id="765440"/>
    <lineage>
        <taxon>Eukaryota</taxon>
        <taxon>Fungi</taxon>
        <taxon>Dikarya</taxon>
        <taxon>Basidiomycota</taxon>
        <taxon>Agaricomycotina</taxon>
        <taxon>Agaricomycetes</taxon>
        <taxon>Agaricomycetidae</taxon>
        <taxon>Atheliales</taxon>
        <taxon>Atheliaceae</taxon>
        <taxon>Piloderma</taxon>
    </lineage>
</organism>
<dbReference type="Proteomes" id="UP000054166">
    <property type="component" value="Unassembled WGS sequence"/>
</dbReference>
<accession>A0A0C3ESI6</accession>
<dbReference type="EMBL" id="KN833522">
    <property type="protein sequence ID" value="KIM71069.1"/>
    <property type="molecule type" value="Genomic_DNA"/>
</dbReference>
<reference evidence="2 3" key="1">
    <citation type="submission" date="2014-04" db="EMBL/GenBank/DDBJ databases">
        <authorList>
            <consortium name="DOE Joint Genome Institute"/>
            <person name="Kuo A."/>
            <person name="Tarkka M."/>
            <person name="Buscot F."/>
            <person name="Kohler A."/>
            <person name="Nagy L.G."/>
            <person name="Floudas D."/>
            <person name="Copeland A."/>
            <person name="Barry K.W."/>
            <person name="Cichocki N."/>
            <person name="Veneault-Fourrey C."/>
            <person name="LaButti K."/>
            <person name="Lindquist E.A."/>
            <person name="Lipzen A."/>
            <person name="Lundell T."/>
            <person name="Morin E."/>
            <person name="Murat C."/>
            <person name="Sun H."/>
            <person name="Tunlid A."/>
            <person name="Henrissat B."/>
            <person name="Grigoriev I.V."/>
            <person name="Hibbett D.S."/>
            <person name="Martin F."/>
            <person name="Nordberg H.P."/>
            <person name="Cantor M.N."/>
            <person name="Hua S.X."/>
        </authorList>
    </citation>
    <scope>NUCLEOTIDE SEQUENCE [LARGE SCALE GENOMIC DNA]</scope>
    <source>
        <strain evidence="2 3">F 1598</strain>
    </source>
</reference>
<reference evidence="3" key="2">
    <citation type="submission" date="2015-01" db="EMBL/GenBank/DDBJ databases">
        <title>Evolutionary Origins and Diversification of the Mycorrhizal Mutualists.</title>
        <authorList>
            <consortium name="DOE Joint Genome Institute"/>
            <consortium name="Mycorrhizal Genomics Consortium"/>
            <person name="Kohler A."/>
            <person name="Kuo A."/>
            <person name="Nagy L.G."/>
            <person name="Floudas D."/>
            <person name="Copeland A."/>
            <person name="Barry K.W."/>
            <person name="Cichocki N."/>
            <person name="Veneault-Fourrey C."/>
            <person name="LaButti K."/>
            <person name="Lindquist E.A."/>
            <person name="Lipzen A."/>
            <person name="Lundell T."/>
            <person name="Morin E."/>
            <person name="Murat C."/>
            <person name="Riley R."/>
            <person name="Ohm R."/>
            <person name="Sun H."/>
            <person name="Tunlid A."/>
            <person name="Henrissat B."/>
            <person name="Grigoriev I.V."/>
            <person name="Hibbett D.S."/>
            <person name="Martin F."/>
        </authorList>
    </citation>
    <scope>NUCLEOTIDE SEQUENCE [LARGE SCALE GENOMIC DNA]</scope>
    <source>
        <strain evidence="3">F 1598</strain>
    </source>
</reference>
<evidence type="ECO:0000313" key="2">
    <source>
        <dbReference type="EMBL" id="KIM71069.1"/>
    </source>
</evidence>
<name>A0A0C3ESI6_PILCF</name>
<feature type="compositionally biased region" description="Low complexity" evidence="1">
    <location>
        <begin position="36"/>
        <end position="49"/>
    </location>
</feature>
<dbReference type="HOGENOM" id="CLU_1366720_0_0_1"/>
<protein>
    <submittedName>
        <fullName evidence="2">Uncharacterized protein</fullName>
    </submittedName>
</protein>
<gene>
    <name evidence="2" type="ORF">PILCRDRAFT_17415</name>
</gene>
<proteinExistence type="predicted"/>
<feature type="compositionally biased region" description="Polar residues" evidence="1">
    <location>
        <begin position="1"/>
        <end position="11"/>
    </location>
</feature>
<dbReference type="InParanoid" id="A0A0C3ESI6"/>
<evidence type="ECO:0000256" key="1">
    <source>
        <dbReference type="SAM" id="MobiDB-lite"/>
    </source>
</evidence>
<feature type="region of interest" description="Disordered" evidence="1">
    <location>
        <begin position="1"/>
        <end position="49"/>
    </location>
</feature>
<sequence>MAQATNPSRKPSMSDILLRKRKTAVSATSALPLHAQQPQLPSSPHDPLDSPWVKVAAAAVMSAARMADPPPGDPAWEDTAFLYAANMHNAMEALPETEYQTAYLQSDWVNPANIPEDINVDDNETSQALKLIAEAARIHHSTHFPAERTIGPCAGMSRLSERMMDPLKKECDDIEKDMVLEKQAVIEADSLISDIEKCFL</sequence>
<dbReference type="AlphaFoldDB" id="A0A0C3ESI6"/>
<keyword evidence="3" id="KW-1185">Reference proteome</keyword>
<evidence type="ECO:0000313" key="3">
    <source>
        <dbReference type="Proteomes" id="UP000054166"/>
    </source>
</evidence>